<dbReference type="EMBL" id="KN838625">
    <property type="protein sequence ID" value="KIK00467.1"/>
    <property type="molecule type" value="Genomic_DNA"/>
</dbReference>
<evidence type="ECO:0000313" key="2">
    <source>
        <dbReference type="Proteomes" id="UP000054477"/>
    </source>
</evidence>
<gene>
    <name evidence="1" type="ORF">K443DRAFT_665807</name>
</gene>
<name>A0A0C9XRY6_9AGAR</name>
<accession>A0A0C9XRY6</accession>
<keyword evidence="2" id="KW-1185">Reference proteome</keyword>
<proteinExistence type="predicted"/>
<dbReference type="HOGENOM" id="CLU_1004977_0_0_1"/>
<reference evidence="1 2" key="1">
    <citation type="submission" date="2014-04" db="EMBL/GenBank/DDBJ databases">
        <authorList>
            <consortium name="DOE Joint Genome Institute"/>
            <person name="Kuo A."/>
            <person name="Kohler A."/>
            <person name="Nagy L.G."/>
            <person name="Floudas D."/>
            <person name="Copeland A."/>
            <person name="Barry K.W."/>
            <person name="Cichocki N."/>
            <person name="Veneault-Fourrey C."/>
            <person name="LaButti K."/>
            <person name="Lindquist E.A."/>
            <person name="Lipzen A."/>
            <person name="Lundell T."/>
            <person name="Morin E."/>
            <person name="Murat C."/>
            <person name="Sun H."/>
            <person name="Tunlid A."/>
            <person name="Henrissat B."/>
            <person name="Grigoriev I.V."/>
            <person name="Hibbett D.S."/>
            <person name="Martin F."/>
            <person name="Nordberg H.P."/>
            <person name="Cantor M.N."/>
            <person name="Hua S.X."/>
        </authorList>
    </citation>
    <scope>NUCLEOTIDE SEQUENCE [LARGE SCALE GENOMIC DNA]</scope>
    <source>
        <strain evidence="1 2">LaAM-08-1</strain>
    </source>
</reference>
<dbReference type="Proteomes" id="UP000054477">
    <property type="component" value="Unassembled WGS sequence"/>
</dbReference>
<dbReference type="AlphaFoldDB" id="A0A0C9XRY6"/>
<sequence length="277" mass="31145">MPLEVPVSARSIAIRSLFQPHHTQRAFTDTKPFDELHSVRFSAEGGEERKIGKILERYPGRTYEIVWKLGFGGNMTNLLAISIIAVAIQRLRNDFWQSKPSPDINMTAGILLKKPFELSMGRVTKTNPQHLGYQQGYFEAPTESIDKIVWNLDLSESHYYGEVAIAPHLRDILVVKLADFGEKNFVASTTNSSVDKLEWVQGNFFASGHSARIPPKRTLHGINDISDIGSAATFMGRCLTTDPYKIRNLPTHQLISPNEHQITLLNETTMTTYTTVC</sequence>
<organism evidence="1 2">
    <name type="scientific">Laccaria amethystina LaAM-08-1</name>
    <dbReference type="NCBI Taxonomy" id="1095629"/>
    <lineage>
        <taxon>Eukaryota</taxon>
        <taxon>Fungi</taxon>
        <taxon>Dikarya</taxon>
        <taxon>Basidiomycota</taxon>
        <taxon>Agaricomycotina</taxon>
        <taxon>Agaricomycetes</taxon>
        <taxon>Agaricomycetidae</taxon>
        <taxon>Agaricales</taxon>
        <taxon>Agaricineae</taxon>
        <taxon>Hydnangiaceae</taxon>
        <taxon>Laccaria</taxon>
    </lineage>
</organism>
<reference evidence="2" key="2">
    <citation type="submission" date="2015-01" db="EMBL/GenBank/DDBJ databases">
        <title>Evolutionary Origins and Diversification of the Mycorrhizal Mutualists.</title>
        <authorList>
            <consortium name="DOE Joint Genome Institute"/>
            <consortium name="Mycorrhizal Genomics Consortium"/>
            <person name="Kohler A."/>
            <person name="Kuo A."/>
            <person name="Nagy L.G."/>
            <person name="Floudas D."/>
            <person name="Copeland A."/>
            <person name="Barry K.W."/>
            <person name="Cichocki N."/>
            <person name="Veneault-Fourrey C."/>
            <person name="LaButti K."/>
            <person name="Lindquist E.A."/>
            <person name="Lipzen A."/>
            <person name="Lundell T."/>
            <person name="Morin E."/>
            <person name="Murat C."/>
            <person name="Riley R."/>
            <person name="Ohm R."/>
            <person name="Sun H."/>
            <person name="Tunlid A."/>
            <person name="Henrissat B."/>
            <person name="Grigoriev I.V."/>
            <person name="Hibbett D.S."/>
            <person name="Martin F."/>
        </authorList>
    </citation>
    <scope>NUCLEOTIDE SEQUENCE [LARGE SCALE GENOMIC DNA]</scope>
    <source>
        <strain evidence="2">LaAM-08-1</strain>
    </source>
</reference>
<evidence type="ECO:0000313" key="1">
    <source>
        <dbReference type="EMBL" id="KIK00467.1"/>
    </source>
</evidence>
<protein>
    <submittedName>
        <fullName evidence="1">Uncharacterized protein</fullName>
    </submittedName>
</protein>